<feature type="signal peptide" evidence="10">
    <location>
        <begin position="1"/>
        <end position="19"/>
    </location>
</feature>
<dbReference type="GO" id="GO:0005886">
    <property type="term" value="C:plasma membrane"/>
    <property type="evidence" value="ECO:0007669"/>
    <property type="project" value="TreeGrafter"/>
</dbReference>
<dbReference type="Pfam" id="PF01102">
    <property type="entry name" value="Glycophorin_A"/>
    <property type="match status" value="1"/>
</dbReference>
<accession>A0A8I5USX5</accession>
<proteinExistence type="predicted"/>
<keyword evidence="3 7" id="KW-0730">Sialic acid</keyword>
<reference evidence="12" key="3">
    <citation type="submission" date="2025-05" db="UniProtKB">
        <authorList>
            <consortium name="Ensembl"/>
        </authorList>
    </citation>
    <scope>IDENTIFICATION</scope>
</reference>
<dbReference type="Gene3D" id="1.20.5.70">
    <property type="match status" value="1"/>
</dbReference>
<evidence type="ECO:0000256" key="6">
    <source>
        <dbReference type="ARBA" id="ARBA00023180"/>
    </source>
</evidence>
<dbReference type="PANTHER" id="PTHR13813:SF3">
    <property type="entry name" value="GLYCOPHORIN-A"/>
    <property type="match status" value="1"/>
</dbReference>
<evidence type="ECO:0000256" key="2">
    <source>
        <dbReference type="ARBA" id="ARBA00022692"/>
    </source>
</evidence>
<accession>A0A2J8XNX0</accession>
<dbReference type="PIRSF" id="PIRSF002466">
    <property type="entry name" value="Glycophorin"/>
    <property type="match status" value="1"/>
</dbReference>
<dbReference type="InterPro" id="IPR001195">
    <property type="entry name" value="Glycophorin"/>
</dbReference>
<feature type="chain" id="PRO_5044576040" description="Glycophorin" evidence="10">
    <location>
        <begin position="20"/>
        <end position="137"/>
    </location>
</feature>
<reference evidence="11" key="2">
    <citation type="submission" date="2017-12" db="EMBL/GenBank/DDBJ databases">
        <title>High-resolution comparative analysis of great ape genomes.</title>
        <authorList>
            <person name="Pollen A."/>
            <person name="Hastie A."/>
            <person name="Hormozdiari F."/>
            <person name="Dougherty M."/>
            <person name="Liu R."/>
            <person name="Chaisson M."/>
            <person name="Hoppe E."/>
            <person name="Hill C."/>
            <person name="Pang A."/>
            <person name="Hillier L."/>
            <person name="Baker C."/>
            <person name="Armstrong J."/>
            <person name="Shendure J."/>
            <person name="Paten B."/>
            <person name="Wilson R."/>
            <person name="Chao H."/>
            <person name="Schneider V."/>
            <person name="Ventura M."/>
            <person name="Kronenberg Z."/>
            <person name="Murali S."/>
            <person name="Gordon D."/>
            <person name="Cantsilieris S."/>
            <person name="Munson K."/>
            <person name="Nelson B."/>
            <person name="Raja A."/>
            <person name="Underwood J."/>
            <person name="Diekhans M."/>
            <person name="Fiddes I."/>
            <person name="Haussler D."/>
            <person name="Eichler E."/>
        </authorList>
    </citation>
    <scope>NUCLEOTIDE SEQUENCE [LARGE SCALE GENOMIC DNA]</scope>
    <source>
        <strain evidence="11">Susie</strain>
    </source>
</reference>
<feature type="region of interest" description="Disordered" evidence="8">
    <location>
        <begin position="107"/>
        <end position="137"/>
    </location>
</feature>
<organism evidence="11">
    <name type="scientific">Pongo abelii</name>
    <name type="common">Sumatran orangutan</name>
    <name type="synonym">Pongo pygmaeus abelii</name>
    <dbReference type="NCBI Taxonomy" id="9601"/>
    <lineage>
        <taxon>Eukaryota</taxon>
        <taxon>Metazoa</taxon>
        <taxon>Chordata</taxon>
        <taxon>Craniata</taxon>
        <taxon>Vertebrata</taxon>
        <taxon>Euteleostomi</taxon>
        <taxon>Mammalia</taxon>
        <taxon>Eutheria</taxon>
        <taxon>Euarchontoglires</taxon>
        <taxon>Primates</taxon>
        <taxon>Haplorrhini</taxon>
        <taxon>Catarrhini</taxon>
        <taxon>Hominidae</taxon>
        <taxon>Pongo</taxon>
    </lineage>
</organism>
<reference evidence="12 13" key="1">
    <citation type="submission" date="2008-02" db="EMBL/GenBank/DDBJ databases">
        <title>A 6x draft sequence assembly of the Pongo pygmaeus abelii genome.</title>
        <authorList>
            <person name="Wilson R.K."/>
            <person name="Mardis E."/>
        </authorList>
    </citation>
    <scope>NUCLEOTIDE SEQUENCE [LARGE SCALE GENOMIC DNA]</scope>
</reference>
<evidence type="ECO:0000256" key="7">
    <source>
        <dbReference type="PIRNR" id="PIRNR002466"/>
    </source>
</evidence>
<evidence type="ECO:0000256" key="10">
    <source>
        <dbReference type="SAM" id="SignalP"/>
    </source>
</evidence>
<keyword evidence="6 7" id="KW-0325">Glycoprotein</keyword>
<evidence type="ECO:0000256" key="3">
    <source>
        <dbReference type="ARBA" id="ARBA00022981"/>
    </source>
</evidence>
<dbReference type="EMBL" id="NDHI03003363">
    <property type="protein sequence ID" value="PNJ83724.1"/>
    <property type="molecule type" value="Genomic_DNA"/>
</dbReference>
<gene>
    <name evidence="12" type="primary">GYPA</name>
    <name evidence="11" type="ORF">CR201_G0000145</name>
</gene>
<evidence type="ECO:0000256" key="1">
    <source>
        <dbReference type="ARBA" id="ARBA00004167"/>
    </source>
</evidence>
<keyword evidence="13" id="KW-1185">Reference proteome</keyword>
<keyword evidence="10" id="KW-0732">Signal</keyword>
<dbReference type="Ensembl" id="ENSPPYT00000058488.1">
    <property type="protein sequence ID" value="ENSPPYP00000040559.1"/>
    <property type="gene ID" value="ENSPPYG00000015094.3"/>
</dbReference>
<dbReference type="InterPro" id="IPR049535">
    <property type="entry name" value="GYPA_B"/>
</dbReference>
<evidence type="ECO:0000256" key="5">
    <source>
        <dbReference type="ARBA" id="ARBA00023136"/>
    </source>
</evidence>
<dbReference type="Proteomes" id="UP000001595">
    <property type="component" value="Chromosome 4"/>
</dbReference>
<keyword evidence="4 9" id="KW-1133">Transmembrane helix</keyword>
<sequence>MYEKIIFVLLLSEIVSIPASNTTGEVMHTSISSSVTKSYITPQTNDKHKQDTYPATPSAHEVSEISVITIHSPEEENVITLIVFGVMAGVIGTILLISYCIRRLRKQSPSDVQPLPSPDTDVPLSSVEIENPETIDQ</sequence>
<name>A0A2J8XNX0_PONAB</name>
<feature type="transmembrane region" description="Helical" evidence="9">
    <location>
        <begin position="78"/>
        <end position="101"/>
    </location>
</feature>
<dbReference type="AlphaFoldDB" id="A0A2J8XNX0"/>
<keyword evidence="5 7" id="KW-0472">Membrane</keyword>
<evidence type="ECO:0000256" key="4">
    <source>
        <dbReference type="ARBA" id="ARBA00022989"/>
    </source>
</evidence>
<evidence type="ECO:0000313" key="11">
    <source>
        <dbReference type="EMBL" id="PNJ83724.1"/>
    </source>
</evidence>
<keyword evidence="2 9" id="KW-0812">Transmembrane</keyword>
<evidence type="ECO:0000313" key="12">
    <source>
        <dbReference type="Ensembl" id="ENSPPYP00000040559.1"/>
    </source>
</evidence>
<dbReference type="GeneTree" id="ENSGT00550000075214"/>
<protein>
    <recommendedName>
        <fullName evidence="7">Glycophorin</fullName>
    </recommendedName>
</protein>
<evidence type="ECO:0000313" key="13">
    <source>
        <dbReference type="Proteomes" id="UP000001595"/>
    </source>
</evidence>
<evidence type="ECO:0000256" key="9">
    <source>
        <dbReference type="SAM" id="Phobius"/>
    </source>
</evidence>
<evidence type="ECO:0000256" key="8">
    <source>
        <dbReference type="SAM" id="MobiDB-lite"/>
    </source>
</evidence>
<dbReference type="PANTHER" id="PTHR13813">
    <property type="entry name" value="GLYCOPHORIN"/>
    <property type="match status" value="1"/>
</dbReference>
<comment type="subcellular location">
    <subcellularLocation>
        <location evidence="1">Membrane</location>
        <topology evidence="1">Single-pass membrane protein</topology>
    </subcellularLocation>
</comment>